<comment type="caution">
    <text evidence="2">The sequence shown here is derived from an EMBL/GenBank/DDBJ whole genome shotgun (WGS) entry which is preliminary data.</text>
</comment>
<evidence type="ECO:0000313" key="3">
    <source>
        <dbReference type="Proteomes" id="UP001620460"/>
    </source>
</evidence>
<proteinExistence type="predicted"/>
<dbReference type="EMBL" id="JADIKM010000006">
    <property type="protein sequence ID" value="MFK2906041.1"/>
    <property type="molecule type" value="Genomic_DNA"/>
</dbReference>
<reference evidence="2 3" key="1">
    <citation type="submission" date="2020-10" db="EMBL/GenBank/DDBJ databases">
        <title>Phylogeny of dyella-like bacteria.</title>
        <authorList>
            <person name="Fu J."/>
        </authorList>
    </citation>
    <scope>NUCLEOTIDE SEQUENCE [LARGE SCALE GENOMIC DNA]</scope>
    <source>
        <strain evidence="2 3">Gsoil3046</strain>
    </source>
</reference>
<evidence type="ECO:0000313" key="2">
    <source>
        <dbReference type="EMBL" id="MFK2906041.1"/>
    </source>
</evidence>
<keyword evidence="1" id="KW-0732">Signal</keyword>
<gene>
    <name evidence="2" type="ORF">ISP17_18925</name>
</gene>
<accession>A0ABW8K0T4</accession>
<feature type="signal peptide" evidence="1">
    <location>
        <begin position="1"/>
        <end position="19"/>
    </location>
</feature>
<keyword evidence="3" id="KW-1185">Reference proteome</keyword>
<dbReference type="RefSeq" id="WP_404636014.1">
    <property type="nucleotide sequence ID" value="NZ_JADIKM010000006.1"/>
</dbReference>
<organism evidence="2 3">
    <name type="scientific">Dyella ginsengisoli</name>
    <dbReference type="NCBI Taxonomy" id="363848"/>
    <lineage>
        <taxon>Bacteria</taxon>
        <taxon>Pseudomonadati</taxon>
        <taxon>Pseudomonadota</taxon>
        <taxon>Gammaproteobacteria</taxon>
        <taxon>Lysobacterales</taxon>
        <taxon>Rhodanobacteraceae</taxon>
        <taxon>Dyella</taxon>
    </lineage>
</organism>
<evidence type="ECO:0000256" key="1">
    <source>
        <dbReference type="SAM" id="SignalP"/>
    </source>
</evidence>
<name>A0ABW8K0T4_9GAMM</name>
<sequence>MPRLPVAAALTLLFLTACSRTMDDSDIKQNPHPKQAYEITVTIRDAPGPFDSVKGEMAFEVENSNCVPQDLVSGARKVPTRYPPVPLEALGGGRYRGTIYLDLLQDDDYFGLGTCHWHFNGLIVTASAFNRTFGANFTPDQIRAQGTHDQYVPKDLYAPAPMDNLNYPAGPSDVQVAQHPEKFFAMELTAKERHDEHTME</sequence>
<dbReference type="PROSITE" id="PS51257">
    <property type="entry name" value="PROKAR_LIPOPROTEIN"/>
    <property type="match status" value="1"/>
</dbReference>
<evidence type="ECO:0008006" key="4">
    <source>
        <dbReference type="Google" id="ProtNLM"/>
    </source>
</evidence>
<dbReference type="Proteomes" id="UP001620460">
    <property type="component" value="Unassembled WGS sequence"/>
</dbReference>
<protein>
    <recommendedName>
        <fullName evidence="4">Lipoprotein</fullName>
    </recommendedName>
</protein>
<feature type="chain" id="PRO_5046206076" description="Lipoprotein" evidence="1">
    <location>
        <begin position="20"/>
        <end position="200"/>
    </location>
</feature>